<dbReference type="EC" id="1.5.1.2" evidence="3"/>
<dbReference type="AlphaFoldDB" id="A0A443RY43"/>
<accession>A0A443RY43</accession>
<keyword evidence="6" id="KW-0560">Oxidoreductase</keyword>
<dbReference type="UniPathway" id="UPA00098">
    <property type="reaction ID" value="UER00361"/>
</dbReference>
<dbReference type="FunFam" id="1.10.3730.10:FF:000001">
    <property type="entry name" value="Pyrroline-5-carboxylate reductase"/>
    <property type="match status" value="1"/>
</dbReference>
<name>A0A443RY43_9ACAR</name>
<evidence type="ECO:0000256" key="11">
    <source>
        <dbReference type="PIRSR" id="PIRSR000193-1"/>
    </source>
</evidence>
<evidence type="ECO:0000259" key="12">
    <source>
        <dbReference type="Pfam" id="PF03807"/>
    </source>
</evidence>
<evidence type="ECO:0000256" key="7">
    <source>
        <dbReference type="ARBA" id="ARBA00038523"/>
    </source>
</evidence>
<feature type="domain" description="Pyrroline-5-carboxylate reductase dimerisation" evidence="13">
    <location>
        <begin position="184"/>
        <end position="288"/>
    </location>
</feature>
<comment type="pathway">
    <text evidence="1">Amino-acid biosynthesis; L-proline biosynthesis; L-proline from L-glutamate 5-semialdehyde: step 1/1.</text>
</comment>
<dbReference type="HAMAP" id="MF_01925">
    <property type="entry name" value="P5C_reductase"/>
    <property type="match status" value="1"/>
</dbReference>
<dbReference type="GO" id="GO:0055129">
    <property type="term" value="P:L-proline biosynthetic process"/>
    <property type="evidence" value="ECO:0007669"/>
    <property type="project" value="UniProtKB-UniPathway"/>
</dbReference>
<evidence type="ECO:0000256" key="5">
    <source>
        <dbReference type="ARBA" id="ARBA00022857"/>
    </source>
</evidence>
<comment type="caution">
    <text evidence="14">The sequence shown here is derived from an EMBL/GenBank/DDBJ whole genome shotgun (WGS) entry which is preliminary data.</text>
</comment>
<dbReference type="InterPro" id="IPR008927">
    <property type="entry name" value="6-PGluconate_DH-like_C_sf"/>
</dbReference>
<dbReference type="Proteomes" id="UP000288716">
    <property type="component" value="Unassembled WGS sequence"/>
</dbReference>
<dbReference type="PANTHER" id="PTHR11645:SF0">
    <property type="entry name" value="PYRROLINE-5-CARBOXYLATE REDUCTASE 3"/>
    <property type="match status" value="1"/>
</dbReference>
<sequence>MELVIETVSEMERIGFIGAGNMCNALVTGLISSGYPVSSICVSAPSNRNLQRFANIGCSVTNNNSDLLPENQYECKIIFLCVKPTIINSCTRENPFICYNGKKSVIIISVLAGTTLNKLREAIICNHSSEKKCECISLYRTMPNVACTVGQGVFGLCTDKSCQSIDDRVVSLLRKLGVCEMVLESQMNAITGVAGSGIAFVYTLIQSMSDGGVKMGLPRNLSTCFAVQTFLGAAVMVEKTGKHPIALRDEVCSPGGTTIHGIHEIEKGAVPAAIMNAVEAATKRAQELSG</sequence>
<evidence type="ECO:0000256" key="1">
    <source>
        <dbReference type="ARBA" id="ARBA00005205"/>
    </source>
</evidence>
<dbReference type="InterPro" id="IPR028939">
    <property type="entry name" value="P5C_Rdtase_cat_N"/>
</dbReference>
<dbReference type="SUPFAM" id="SSF48179">
    <property type="entry name" value="6-phosphogluconate dehydrogenase C-terminal domain-like"/>
    <property type="match status" value="1"/>
</dbReference>
<organism evidence="14 15">
    <name type="scientific">Leptotrombidium deliense</name>
    <dbReference type="NCBI Taxonomy" id="299467"/>
    <lineage>
        <taxon>Eukaryota</taxon>
        <taxon>Metazoa</taxon>
        <taxon>Ecdysozoa</taxon>
        <taxon>Arthropoda</taxon>
        <taxon>Chelicerata</taxon>
        <taxon>Arachnida</taxon>
        <taxon>Acari</taxon>
        <taxon>Acariformes</taxon>
        <taxon>Trombidiformes</taxon>
        <taxon>Prostigmata</taxon>
        <taxon>Anystina</taxon>
        <taxon>Parasitengona</taxon>
        <taxon>Trombiculoidea</taxon>
        <taxon>Trombiculidae</taxon>
        <taxon>Leptotrombidium</taxon>
    </lineage>
</organism>
<reference evidence="14 15" key="1">
    <citation type="journal article" date="2018" name="Gigascience">
        <title>Genomes of trombidid mites reveal novel predicted allergens and laterally-transferred genes associated with secondary metabolism.</title>
        <authorList>
            <person name="Dong X."/>
            <person name="Chaisiri K."/>
            <person name="Xia D."/>
            <person name="Armstrong S.D."/>
            <person name="Fang Y."/>
            <person name="Donnelly M.J."/>
            <person name="Kadowaki T."/>
            <person name="McGarry J.W."/>
            <person name="Darby A.C."/>
            <person name="Makepeace B.L."/>
        </authorList>
    </citation>
    <scope>NUCLEOTIDE SEQUENCE [LARGE SCALE GENOMIC DNA]</scope>
    <source>
        <strain evidence="14">UoL-UT</strain>
    </source>
</reference>
<dbReference type="InterPro" id="IPR036291">
    <property type="entry name" value="NAD(P)-bd_dom_sf"/>
</dbReference>
<comment type="similarity">
    <text evidence="2">Belongs to the pyrroline-5-carboxylate reductase family.</text>
</comment>
<dbReference type="GO" id="GO:0004735">
    <property type="term" value="F:pyrroline-5-carboxylate reductase activity"/>
    <property type="evidence" value="ECO:0007669"/>
    <property type="project" value="UniProtKB-EC"/>
</dbReference>
<comment type="subunit">
    <text evidence="7">Homodecamer; composed of 5 homodimers.</text>
</comment>
<keyword evidence="5 11" id="KW-0521">NADP</keyword>
<dbReference type="Gene3D" id="1.10.3730.10">
    <property type="entry name" value="ProC C-terminal domain-like"/>
    <property type="match status" value="1"/>
</dbReference>
<evidence type="ECO:0000259" key="13">
    <source>
        <dbReference type="Pfam" id="PF14748"/>
    </source>
</evidence>
<comment type="function">
    <text evidence="10">Oxidoreductase that catalyzes the last step in proline biosynthesis, which corresponds to the reduction of pyrroline-5-carboxylate (P5C) to L-proline using NAD(P)H. Proline is synthesized from either glutamate or ornithine; both are converted to P5C, and then to proline via pyrroline-5-carboxylate reductases (PYCRs). PYCR3 is exclusively linked to the biosynthesis of proline from ornithine.</text>
</comment>
<evidence type="ECO:0000256" key="9">
    <source>
        <dbReference type="ARBA" id="ARBA00042532"/>
    </source>
</evidence>
<protein>
    <recommendedName>
        <fullName evidence="8">Pyrroline-5-carboxylate reductase 3</fullName>
        <ecNumber evidence="3">1.5.1.2</ecNumber>
    </recommendedName>
    <alternativeName>
        <fullName evidence="9">Pyrroline-5-carboxylate reductase-like protein</fullName>
    </alternativeName>
</protein>
<evidence type="ECO:0000256" key="6">
    <source>
        <dbReference type="ARBA" id="ARBA00023002"/>
    </source>
</evidence>
<dbReference type="EMBL" id="NCKV01018812">
    <property type="protein sequence ID" value="RWS20261.1"/>
    <property type="molecule type" value="Genomic_DNA"/>
</dbReference>
<keyword evidence="4" id="KW-0028">Amino-acid biosynthesis</keyword>
<feature type="binding site" evidence="11">
    <location>
        <begin position="17"/>
        <end position="22"/>
    </location>
    <ligand>
        <name>NADP(+)</name>
        <dbReference type="ChEBI" id="CHEBI:58349"/>
    </ligand>
</feature>
<evidence type="ECO:0000256" key="4">
    <source>
        <dbReference type="ARBA" id="ARBA00022650"/>
    </source>
</evidence>
<dbReference type="PANTHER" id="PTHR11645">
    <property type="entry name" value="PYRROLINE-5-CARBOXYLATE REDUCTASE"/>
    <property type="match status" value="1"/>
</dbReference>
<feature type="domain" description="Pyrroline-5-carboxylate reductase catalytic N-terminal" evidence="12">
    <location>
        <begin position="13"/>
        <end position="113"/>
    </location>
</feature>
<evidence type="ECO:0000256" key="8">
    <source>
        <dbReference type="ARBA" id="ARBA00039786"/>
    </source>
</evidence>
<evidence type="ECO:0000256" key="2">
    <source>
        <dbReference type="ARBA" id="ARBA00005525"/>
    </source>
</evidence>
<dbReference type="SUPFAM" id="SSF51735">
    <property type="entry name" value="NAD(P)-binding Rossmann-fold domains"/>
    <property type="match status" value="1"/>
</dbReference>
<dbReference type="Pfam" id="PF03807">
    <property type="entry name" value="F420_oxidored"/>
    <property type="match status" value="1"/>
</dbReference>
<evidence type="ECO:0000313" key="15">
    <source>
        <dbReference type="Proteomes" id="UP000288716"/>
    </source>
</evidence>
<keyword evidence="4" id="KW-0641">Proline biosynthesis</keyword>
<keyword evidence="15" id="KW-1185">Reference proteome</keyword>
<dbReference type="NCBIfam" id="TIGR00112">
    <property type="entry name" value="proC"/>
    <property type="match status" value="1"/>
</dbReference>
<dbReference type="Pfam" id="PF14748">
    <property type="entry name" value="P5CR_dimer"/>
    <property type="match status" value="1"/>
</dbReference>
<evidence type="ECO:0000256" key="10">
    <source>
        <dbReference type="ARBA" id="ARBA00049975"/>
    </source>
</evidence>
<dbReference type="VEuPathDB" id="VectorBase:LDEU011779"/>
<dbReference type="InterPro" id="IPR029036">
    <property type="entry name" value="P5CR_dimer"/>
</dbReference>
<dbReference type="InterPro" id="IPR000304">
    <property type="entry name" value="Pyrroline-COOH_reductase"/>
</dbReference>
<dbReference type="Gene3D" id="3.40.50.720">
    <property type="entry name" value="NAD(P)-binding Rossmann-like Domain"/>
    <property type="match status" value="1"/>
</dbReference>
<dbReference type="OrthoDB" id="10263291at2759"/>
<gene>
    <name evidence="14" type="ORF">B4U80_06628</name>
</gene>
<dbReference type="PIRSF" id="PIRSF000193">
    <property type="entry name" value="Pyrrol-5-carb_rd"/>
    <property type="match status" value="1"/>
</dbReference>
<evidence type="ECO:0000256" key="3">
    <source>
        <dbReference type="ARBA" id="ARBA00012855"/>
    </source>
</evidence>
<proteinExistence type="inferred from homology"/>
<dbReference type="STRING" id="299467.A0A443RY43"/>
<evidence type="ECO:0000313" key="14">
    <source>
        <dbReference type="EMBL" id="RWS20261.1"/>
    </source>
</evidence>